<dbReference type="InterPro" id="IPR041094">
    <property type="entry name" value="Brr2_helicase_PWI"/>
</dbReference>
<sequence>MTQSTFQSEAQWLQQVSAMRQAIADLKLPPLTDDSQIYGSDLDLDADSSEGLDDDDIWDVDGDFDQSPATDDFDHDLDGFRPPGNAFDRSWLSKKCAAFAKTRPGIHASDLQDQISALLASDSSDDELQMSLADILGYDDLDFVIELISHRKEILAASLPSTHQTDGLFQGLQSRQDREASLRKQDYDHKHTALAPAFDRSGPKYPHVYKSEFAAAGNMLDVSGRRFALPMGTTRIEHAKYEEYSIPAAKTGTLAIGQKLVNISDMDGLCQQTFKGYKSLNRMQSLLYPVAYHTSENMLVCAPTGAGKTDAAMLTILQAISKNVIPNPIDEPDAKDFIVMADDFKIIYVAPMKALAAEVTAKLGSRLAWLGIQVRELTGDMQLTKKEIAATQVIVTTPEKWDVVTRKSTGDTELVQKVRLLIIDEVHMLHDERGAVIESLVARTERQVESTQSLIRIVGLSATLPNYIDVADFLKVNRMAGLFYFDASFRPVPLEQHFVGVKGKPGSKTQRENLDHTTFEKVKELLKQDKQVMVFVHSRKDTVLAARNLYSMAVEDGCADLFVPNPDDPAFSRAMTDLKTTRGRELRDIIPKGFGCHNAGMARTDRNFVERVFADGAIKVLCCTATLAWGVNLPAAAVIIKGTQLYSSEAGKFIDLGILDVLQIFGRAGRPQFQDSGIGYILTVHEKLQHYLSAVTQQQPIESKFSQRLVDNLNAEISLGTVTSVPEAITWLGYSYLFVRMRRNPQAYGIDWNEYQDDPQLGQRRRKLIIDAARTLHRSQMIIFNEKTDELRAKDVGRIASQFYVLQTSIEIFNTMMRPHASEADILKMISMSGEFDNIQSRENEAGELSRLRKESVVTEIEDRKGPQQKSEDEKEQKIIENHAKTNILLQSYISRAKLEDFALVSDLNYVAQNAARICRALFMIALNKGWGYQCQVLLSMCKAIEKQIWPFQHPFHQFDLPLSVLKNLDDKAPSSNIESLREMEPAEIGNLVHNQKVGKTISKLLDNFPTMSVEAEIAPLNRDVLRMRLYLYPEFAWNDRHHGTSEAYWVWVENSDSSDIYHHEYFILSRKKMHDSHELNFTIPLADPLPSQIYVRVISDRWMGAETVQPVSFQHLIRPDTESVYTDLLDLQPLPITALKNPALEELYGQRFKFFNPMQTQIFHTLYHTSNNVLLGSPTGSGKTVAAELAMWWAFRERPGSKVVYIAPMKALVRERVQDWRKRLTGPLGLKLVELTGDNTPDTRTIRDADIIITTPEKWDGISRSWQTRGYVRQVSLVIIDEIHLLGGDRGPILEIIVSRMNYIASQAESGSIRLVGMSTACANATDLGNWLGVKPGNNQGLFNFRHSVRPVPLEIYIDGFPEQRGFCPLMQSMNRPTYLAIKNHSPDKPVIVFVASRRQTRLTAKDLINFCGMEEDPRRFLHFDSEDDLSHTLAAVKDAALKEALSFGIGLHHAGLVESDRTMAEQLFAANKIQILVATSTLAWGVNLPAHLVVVKGTQYFDAKIEGYKDMDLTDVLQMLGRAGRPQFDTSGIARIFTQDSKKAFYKHFLHTGFPVESSLHKVLDNHLGAEVSAGVITTKQDALDYLTWTFFFRRLHKNPTYYGLEISAEEHKESQLAARQLAADYMITLVDKSVADLADSDCVLVHSNGDIDSTPFGKIMSYYYLSHLTIRKFLSKARKTPPGQTTFADVLAWVSSATEFDDLPVRHNEDLINAELAKNLPLDTVGLLDGLPLWDPHVKAFLLLQAFMSRIDLPITDYVGDQTSVLDQGIRIIQAGIDLMTELNKLDAVLQMVRLLQCIKSARWPEDYPLSILPGVSEIADPKLEGKVPSDLVTTAVLASRHGPKTLDGLLNLLHIRATGTRSQFIKAANTLPDLTISASPDSTTDNLRVSIKRGNKFIDLEARIHAPRFPKPQTEGFFVLALPPGAVTSSAWAVNMTTRDILALKRANWPSVSKTTRGANQVSGVSHVKLRVPVEELGLGREQVDSVVMVDIVVLSDSYPGMEWRLEAVKVKVATGKQSTDGPETIELSGSVDESLFSTTRTTRLASPTTPPSPEAEYAFNPPHARPLDGITIVALEQVISMPLATRHLSDLGARVIKIERPGIGDFVRHHDKRVRDTLCSHFVWINRNKESLALDIKNPDDMSLLHKVVSSKADIFVQNLRPGDAAKMGLGYSDMKKFMNEAYPGESRGDKLIYASISGYGNNQGGPYTQKKAYDLLIQAEAGLLEITGTEEQMAKVGCSIADISAGMYAYSCIMAAVLQRQKTGKGCEIDVSMLESLVEWMGFPLYYAYEGQSRVKRAGASHASIYPYGPFATGDGKGHPNGGKVMLGVQNEREWKILATDVLKRPDLVENPKFKDTASRAQNRDELEKVIVEVFSAFSADQVTDMLEKAGIANSKVNDMSDVWSHPQLLARDRFREVDTEVGKIKTFLPPGFSSSVEARMERVPTIGEDNDRIMKELEREK</sequence>
<evidence type="ECO:0000256" key="2">
    <source>
        <dbReference type="ARBA" id="ARBA00010140"/>
    </source>
</evidence>
<dbReference type="FunFam" id="1.10.10.10:FF:000012">
    <property type="entry name" value="U5 small nuclear ribonucleoprotein helicase"/>
    <property type="match status" value="1"/>
</dbReference>
<dbReference type="Gene3D" id="2.60.40.150">
    <property type="entry name" value="C2 domain"/>
    <property type="match status" value="2"/>
</dbReference>
<dbReference type="GO" id="GO:0003676">
    <property type="term" value="F:nucleic acid binding"/>
    <property type="evidence" value="ECO:0007669"/>
    <property type="project" value="InterPro"/>
</dbReference>
<dbReference type="FunFam" id="3.40.50.300:FF:000198">
    <property type="entry name" value="Activating signal cointegrator 1 complex subunit"/>
    <property type="match status" value="1"/>
</dbReference>
<dbReference type="InterPro" id="IPR036390">
    <property type="entry name" value="WH_DNA-bd_sf"/>
</dbReference>
<dbReference type="Pfam" id="PF00271">
    <property type="entry name" value="Helicase_C"/>
    <property type="match status" value="1"/>
</dbReference>
<dbReference type="InterPro" id="IPR003673">
    <property type="entry name" value="CoA-Trfase_fam_III"/>
</dbReference>
<dbReference type="Pfam" id="PF00270">
    <property type="entry name" value="DEAD"/>
    <property type="match status" value="2"/>
</dbReference>
<dbReference type="FunFam" id="1.10.10.10:FF:000024">
    <property type="entry name" value="U5 small nuclear ribonucleoprotein helicase"/>
    <property type="match status" value="1"/>
</dbReference>
<feature type="region of interest" description="Disordered" evidence="8">
    <location>
        <begin position="2046"/>
        <end position="2066"/>
    </location>
</feature>
<evidence type="ECO:0000256" key="1">
    <source>
        <dbReference type="ARBA" id="ARBA00008383"/>
    </source>
</evidence>
<dbReference type="Pfam" id="PF23445">
    <property type="entry name" value="WHD_SNRNP200"/>
    <property type="match status" value="2"/>
</dbReference>
<dbReference type="GO" id="GO:0004386">
    <property type="term" value="F:helicase activity"/>
    <property type="evidence" value="ECO:0007669"/>
    <property type="project" value="UniProtKB-KW"/>
</dbReference>
<dbReference type="Gene3D" id="1.10.150.20">
    <property type="entry name" value="5' to 3' exonuclease, C-terminal subdomain"/>
    <property type="match status" value="1"/>
</dbReference>
<evidence type="ECO:0000256" key="8">
    <source>
        <dbReference type="SAM" id="MobiDB-lite"/>
    </source>
</evidence>
<keyword evidence="4" id="KW-0547">Nucleotide-binding</keyword>
<dbReference type="VEuPathDB" id="FungiDB:PV10_07458"/>
<dbReference type="GO" id="GO:0006397">
    <property type="term" value="P:mRNA processing"/>
    <property type="evidence" value="ECO:0007669"/>
    <property type="project" value="UniProtKB-ARBA"/>
</dbReference>
<dbReference type="Gene3D" id="1.10.10.10">
    <property type="entry name" value="Winged helix-like DNA-binding domain superfamily/Winged helix DNA-binding domain"/>
    <property type="match status" value="2"/>
</dbReference>
<dbReference type="SUPFAM" id="SSF52540">
    <property type="entry name" value="P-loop containing nucleoside triphosphate hydrolases"/>
    <property type="match status" value="4"/>
</dbReference>
<dbReference type="InterPro" id="IPR011545">
    <property type="entry name" value="DEAD/DEAH_box_helicase_dom"/>
</dbReference>
<dbReference type="Proteomes" id="UP000288859">
    <property type="component" value="Unassembled WGS sequence"/>
</dbReference>
<evidence type="ECO:0000313" key="11">
    <source>
        <dbReference type="EMBL" id="RVX72367.1"/>
    </source>
</evidence>
<dbReference type="InterPro" id="IPR035892">
    <property type="entry name" value="C2_domain_sf"/>
</dbReference>
<dbReference type="SMART" id="SM00382">
    <property type="entry name" value="AAA"/>
    <property type="match status" value="2"/>
</dbReference>
<dbReference type="InterPro" id="IPR036388">
    <property type="entry name" value="WH-like_DNA-bd_sf"/>
</dbReference>
<accession>A0A438N9C4</accession>
<dbReference type="SMART" id="SM00487">
    <property type="entry name" value="DEXDc"/>
    <property type="match status" value="2"/>
</dbReference>
<dbReference type="CDD" id="cd18022">
    <property type="entry name" value="DEXHc_ASCC3_2"/>
    <property type="match status" value="1"/>
</dbReference>
<dbReference type="FunFam" id="3.40.50.300:FF:000102">
    <property type="entry name" value="RNA helicase, activating signal cointegrator 1"/>
    <property type="match status" value="1"/>
</dbReference>
<dbReference type="Pfam" id="PF18149">
    <property type="entry name" value="Helicase_PWI"/>
    <property type="match status" value="1"/>
</dbReference>
<dbReference type="SUPFAM" id="SSF89796">
    <property type="entry name" value="CoA-transferase family III (CaiB/BaiF)"/>
    <property type="match status" value="1"/>
</dbReference>
<evidence type="ECO:0000313" key="12">
    <source>
        <dbReference type="Proteomes" id="UP000288859"/>
    </source>
</evidence>
<evidence type="ECO:0000259" key="10">
    <source>
        <dbReference type="PROSITE" id="PS51194"/>
    </source>
</evidence>
<evidence type="ECO:0000256" key="3">
    <source>
        <dbReference type="ARBA" id="ARBA00022737"/>
    </source>
</evidence>
<dbReference type="CDD" id="cd18020">
    <property type="entry name" value="DEXHc_ASCC3_1"/>
    <property type="match status" value="1"/>
</dbReference>
<evidence type="ECO:0000256" key="5">
    <source>
        <dbReference type="ARBA" id="ARBA00022801"/>
    </source>
</evidence>
<dbReference type="InterPro" id="IPR057842">
    <property type="entry name" value="WH_MER3"/>
</dbReference>
<feature type="domain" description="Helicase ATP-binding" evidence="9">
    <location>
        <begin position="1165"/>
        <end position="1341"/>
    </location>
</feature>
<organism evidence="11 12">
    <name type="scientific">Exophiala mesophila</name>
    <name type="common">Black yeast-like fungus</name>
    <dbReference type="NCBI Taxonomy" id="212818"/>
    <lineage>
        <taxon>Eukaryota</taxon>
        <taxon>Fungi</taxon>
        <taxon>Dikarya</taxon>
        <taxon>Ascomycota</taxon>
        <taxon>Pezizomycotina</taxon>
        <taxon>Eurotiomycetes</taxon>
        <taxon>Chaetothyriomycetidae</taxon>
        <taxon>Chaetothyriales</taxon>
        <taxon>Herpotrichiellaceae</taxon>
        <taxon>Exophiala</taxon>
    </lineage>
</organism>
<dbReference type="PANTHER" id="PTHR47961:SF13">
    <property type="entry name" value="ACTIVATING SIGNAL COINTEGRATOR 1 COMPLEX SUBUNIT 3"/>
    <property type="match status" value="1"/>
</dbReference>
<feature type="domain" description="Helicase C-terminal" evidence="10">
    <location>
        <begin position="1375"/>
        <end position="1570"/>
    </location>
</feature>
<dbReference type="FunFam" id="2.60.40.150:FF:000004">
    <property type="entry name" value="RNA helicase, activating signal cointegrator 1"/>
    <property type="match status" value="1"/>
</dbReference>
<dbReference type="FunFam" id="1.10.3380.10:FF:000001">
    <property type="entry name" value="U5 small nuclear ribonucleoprotein helicase"/>
    <property type="match status" value="1"/>
</dbReference>
<dbReference type="InterPro" id="IPR050474">
    <property type="entry name" value="Hel308_SKI2-like"/>
</dbReference>
<evidence type="ECO:0000256" key="4">
    <source>
        <dbReference type="ARBA" id="ARBA00022741"/>
    </source>
</evidence>
<name>A0A438N9C4_EXOME</name>
<proteinExistence type="inferred from homology"/>
<dbReference type="SUPFAM" id="SSF158702">
    <property type="entry name" value="Sec63 N-terminal domain-like"/>
    <property type="match status" value="2"/>
</dbReference>
<dbReference type="FunFam" id="1.10.150.20:FF:000004">
    <property type="entry name" value="U5 small nuclear ribonucleoprotein helicase"/>
    <property type="match status" value="1"/>
</dbReference>
<dbReference type="FunFam" id="3.40.50.300:FF:000062">
    <property type="entry name" value="U5 small nuclear ribonucleoprotein helicase"/>
    <property type="match status" value="1"/>
</dbReference>
<feature type="domain" description="Helicase C-terminal" evidence="10">
    <location>
        <begin position="521"/>
        <end position="717"/>
    </location>
</feature>
<dbReference type="InterPro" id="IPR001650">
    <property type="entry name" value="Helicase_C-like"/>
</dbReference>
<dbReference type="OrthoDB" id="5575at2759"/>
<keyword evidence="7" id="KW-0067">ATP-binding</keyword>
<dbReference type="Pfam" id="PF02889">
    <property type="entry name" value="Sec63"/>
    <property type="match status" value="2"/>
</dbReference>
<dbReference type="Gene3D" id="3.40.50.300">
    <property type="entry name" value="P-loop containing nucleotide triphosphate hydrolases"/>
    <property type="match status" value="4"/>
</dbReference>
<dbReference type="Gene3D" id="1.10.3380.10">
    <property type="entry name" value="Sec63 N-terminal domain-like domain"/>
    <property type="match status" value="2"/>
</dbReference>
<feature type="compositionally biased region" description="Acidic residues" evidence="8">
    <location>
        <begin position="42"/>
        <end position="58"/>
    </location>
</feature>
<dbReference type="Pfam" id="PF02515">
    <property type="entry name" value="CoA_transf_3"/>
    <property type="match status" value="1"/>
</dbReference>
<reference evidence="11 12" key="1">
    <citation type="submission" date="2017-03" db="EMBL/GenBank/DDBJ databases">
        <title>Genomes of endolithic fungi from Antarctica.</title>
        <authorList>
            <person name="Coleine C."/>
            <person name="Masonjones S."/>
            <person name="Stajich J.E."/>
        </authorList>
    </citation>
    <scope>NUCLEOTIDE SEQUENCE [LARGE SCALE GENOMIC DNA]</scope>
    <source>
        <strain evidence="11 12">CCFEE 6314</strain>
    </source>
</reference>
<dbReference type="FunFam" id="3.40.50.300:FF:000231">
    <property type="entry name" value="Activating signal cointegrator 1 complex subunit 3"/>
    <property type="match status" value="1"/>
</dbReference>
<dbReference type="VEuPathDB" id="FungiDB:PV10_07459"/>
<feature type="region of interest" description="Disordered" evidence="8">
    <location>
        <begin position="39"/>
        <end position="58"/>
    </location>
</feature>
<dbReference type="InterPro" id="IPR004179">
    <property type="entry name" value="Sec63-dom"/>
</dbReference>
<evidence type="ECO:0008006" key="13">
    <source>
        <dbReference type="Google" id="ProtNLM"/>
    </source>
</evidence>
<dbReference type="InterPro" id="IPR027417">
    <property type="entry name" value="P-loop_NTPase"/>
</dbReference>
<evidence type="ECO:0000256" key="6">
    <source>
        <dbReference type="ARBA" id="ARBA00022806"/>
    </source>
</evidence>
<dbReference type="PROSITE" id="PS51194">
    <property type="entry name" value="HELICASE_CTER"/>
    <property type="match status" value="2"/>
</dbReference>
<dbReference type="InterPro" id="IPR003593">
    <property type="entry name" value="AAA+_ATPase"/>
</dbReference>
<dbReference type="Gene3D" id="3.30.1540.10">
    <property type="entry name" value="formyl-coa transferase, domain 3"/>
    <property type="match status" value="1"/>
</dbReference>
<protein>
    <recommendedName>
        <fullName evidence="13">Helicase mug81</fullName>
    </recommendedName>
</protein>
<comment type="similarity">
    <text evidence="2">Belongs to the helicase family. SKI2 subfamily.</text>
</comment>
<keyword evidence="3" id="KW-0677">Repeat</keyword>
<feature type="domain" description="Helicase ATP-binding" evidence="9">
    <location>
        <begin position="289"/>
        <end position="482"/>
    </location>
</feature>
<dbReference type="InterPro" id="IPR044855">
    <property type="entry name" value="CoA-Trfase_III_dom3_sf"/>
</dbReference>
<dbReference type="InterPro" id="IPR014001">
    <property type="entry name" value="Helicase_ATP-bd"/>
</dbReference>
<evidence type="ECO:0000259" key="9">
    <source>
        <dbReference type="PROSITE" id="PS51192"/>
    </source>
</evidence>
<dbReference type="InterPro" id="IPR014756">
    <property type="entry name" value="Ig_E-set"/>
</dbReference>
<dbReference type="SUPFAM" id="SSF46785">
    <property type="entry name" value="Winged helix' DNA-binding domain"/>
    <property type="match status" value="2"/>
</dbReference>
<comment type="caution">
    <text evidence="11">The sequence shown here is derived from an EMBL/GenBank/DDBJ whole genome shotgun (WGS) entry which is preliminary data.</text>
</comment>
<dbReference type="PROSITE" id="PS51192">
    <property type="entry name" value="HELICASE_ATP_BIND_1"/>
    <property type="match status" value="2"/>
</dbReference>
<keyword evidence="6" id="KW-0347">Helicase</keyword>
<keyword evidence="5" id="KW-0378">Hydrolase</keyword>
<dbReference type="EMBL" id="NAJM01000012">
    <property type="protein sequence ID" value="RVX72367.1"/>
    <property type="molecule type" value="Genomic_DNA"/>
</dbReference>
<dbReference type="PANTHER" id="PTHR47961">
    <property type="entry name" value="DNA POLYMERASE THETA, PUTATIVE (AFU_ORTHOLOGUE AFUA_1G05260)-RELATED"/>
    <property type="match status" value="1"/>
</dbReference>
<dbReference type="GO" id="GO:0032991">
    <property type="term" value="C:protein-containing complex"/>
    <property type="evidence" value="ECO:0007669"/>
    <property type="project" value="UniProtKB-ARBA"/>
</dbReference>
<dbReference type="CDD" id="cd18795">
    <property type="entry name" value="SF2_C_Ski2"/>
    <property type="match status" value="2"/>
</dbReference>
<dbReference type="GO" id="GO:0005524">
    <property type="term" value="F:ATP binding"/>
    <property type="evidence" value="ECO:0007669"/>
    <property type="project" value="UniProtKB-KW"/>
</dbReference>
<dbReference type="GO" id="GO:0016787">
    <property type="term" value="F:hydrolase activity"/>
    <property type="evidence" value="ECO:0007669"/>
    <property type="project" value="UniProtKB-KW"/>
</dbReference>
<dbReference type="SMART" id="SM00973">
    <property type="entry name" value="Sec63"/>
    <property type="match status" value="2"/>
</dbReference>
<feature type="region of interest" description="Disordered" evidence="8">
    <location>
        <begin position="858"/>
        <end position="877"/>
    </location>
</feature>
<dbReference type="InterPro" id="IPR023606">
    <property type="entry name" value="CoA-Trfase_III_dom_1_sf"/>
</dbReference>
<evidence type="ECO:0000256" key="7">
    <source>
        <dbReference type="ARBA" id="ARBA00022840"/>
    </source>
</evidence>
<gene>
    <name evidence="11" type="ORF">B0A52_03555</name>
</gene>
<comment type="similarity">
    <text evidence="1">Belongs to the CoA-transferase III family.</text>
</comment>
<dbReference type="SUPFAM" id="SSF81296">
    <property type="entry name" value="E set domains"/>
    <property type="match status" value="1"/>
</dbReference>
<dbReference type="SMART" id="SM00490">
    <property type="entry name" value="HELICc"/>
    <property type="match status" value="2"/>
</dbReference>
<dbReference type="Gene3D" id="3.40.50.10540">
    <property type="entry name" value="Crotonobetainyl-coa:carnitine coa-transferase, domain 1"/>
    <property type="match status" value="1"/>
</dbReference>
<dbReference type="FunFam" id="1.10.3380.10:FF:000002">
    <property type="entry name" value="Activating signal cointegrator 1 complex subunit 3"/>
    <property type="match status" value="1"/>
</dbReference>